<dbReference type="EMBL" id="MU007063">
    <property type="protein sequence ID" value="KAF2426579.1"/>
    <property type="molecule type" value="Genomic_DNA"/>
</dbReference>
<evidence type="ECO:0000313" key="2">
    <source>
        <dbReference type="Proteomes" id="UP000800235"/>
    </source>
</evidence>
<keyword evidence="2" id="KW-1185">Reference proteome</keyword>
<proteinExistence type="predicted"/>
<dbReference type="AlphaFoldDB" id="A0A9P4TW36"/>
<dbReference type="Proteomes" id="UP000800235">
    <property type="component" value="Unassembled WGS sequence"/>
</dbReference>
<name>A0A9P4TW36_9PEZI</name>
<accession>A0A9P4TW36</accession>
<organism evidence="1 2">
    <name type="scientific">Tothia fuscella</name>
    <dbReference type="NCBI Taxonomy" id="1048955"/>
    <lineage>
        <taxon>Eukaryota</taxon>
        <taxon>Fungi</taxon>
        <taxon>Dikarya</taxon>
        <taxon>Ascomycota</taxon>
        <taxon>Pezizomycotina</taxon>
        <taxon>Dothideomycetes</taxon>
        <taxon>Pleosporomycetidae</taxon>
        <taxon>Venturiales</taxon>
        <taxon>Cylindrosympodiaceae</taxon>
        <taxon>Tothia</taxon>
    </lineage>
</organism>
<reference evidence="1" key="1">
    <citation type="journal article" date="2020" name="Stud. Mycol.">
        <title>101 Dothideomycetes genomes: a test case for predicting lifestyles and emergence of pathogens.</title>
        <authorList>
            <person name="Haridas S."/>
            <person name="Albert R."/>
            <person name="Binder M."/>
            <person name="Bloem J."/>
            <person name="Labutti K."/>
            <person name="Salamov A."/>
            <person name="Andreopoulos B."/>
            <person name="Baker S."/>
            <person name="Barry K."/>
            <person name="Bills G."/>
            <person name="Bluhm B."/>
            <person name="Cannon C."/>
            <person name="Castanera R."/>
            <person name="Culley D."/>
            <person name="Daum C."/>
            <person name="Ezra D."/>
            <person name="Gonzalez J."/>
            <person name="Henrissat B."/>
            <person name="Kuo A."/>
            <person name="Liang C."/>
            <person name="Lipzen A."/>
            <person name="Lutzoni F."/>
            <person name="Magnuson J."/>
            <person name="Mondo S."/>
            <person name="Nolan M."/>
            <person name="Ohm R."/>
            <person name="Pangilinan J."/>
            <person name="Park H.-J."/>
            <person name="Ramirez L."/>
            <person name="Alfaro M."/>
            <person name="Sun H."/>
            <person name="Tritt A."/>
            <person name="Yoshinaga Y."/>
            <person name="Zwiers L.-H."/>
            <person name="Turgeon B."/>
            <person name="Goodwin S."/>
            <person name="Spatafora J."/>
            <person name="Crous P."/>
            <person name="Grigoriev I."/>
        </authorList>
    </citation>
    <scope>NUCLEOTIDE SEQUENCE</scope>
    <source>
        <strain evidence="1">CBS 130266</strain>
    </source>
</reference>
<sequence>MTAFTRANSRAFEIRRQNAAHKHYKSPAKNRLIGAVNQYWRDYNTQGWSGRKNLKAVFEAEGFRPSTAKRILREAKVPGCKEARTHHNSMAVDTRGAKPFFTLDMILDVLIFIEEHEGEEKNMGWEVIITEFDFGCHPSTLQQELKRWGYGHFIAAQAKHLDLRIRQKRVKYAKIMLQKYPTAQHWRRVRFSDEMHIGIGP</sequence>
<evidence type="ECO:0000313" key="1">
    <source>
        <dbReference type="EMBL" id="KAF2426579.1"/>
    </source>
</evidence>
<protein>
    <submittedName>
        <fullName evidence="1">Uncharacterized protein</fullName>
    </submittedName>
</protein>
<comment type="caution">
    <text evidence="1">The sequence shown here is derived from an EMBL/GenBank/DDBJ whole genome shotgun (WGS) entry which is preliminary data.</text>
</comment>
<dbReference type="OrthoDB" id="4621856at2759"/>
<gene>
    <name evidence="1" type="ORF">EJ08DRAFT_736308</name>
</gene>